<feature type="region of interest" description="Disordered" evidence="1">
    <location>
        <begin position="122"/>
        <end position="189"/>
    </location>
</feature>
<name>A0A8D8WW98_9HEMI</name>
<proteinExistence type="predicted"/>
<dbReference type="GO" id="GO:0016301">
    <property type="term" value="F:kinase activity"/>
    <property type="evidence" value="ECO:0007669"/>
    <property type="project" value="UniProtKB-KW"/>
</dbReference>
<dbReference type="AlphaFoldDB" id="A0A8D8WW98"/>
<feature type="compositionally biased region" description="Low complexity" evidence="1">
    <location>
        <begin position="127"/>
        <end position="185"/>
    </location>
</feature>
<protein>
    <submittedName>
        <fullName evidence="2">Serine/threonine-protein kinase MAK</fullName>
    </submittedName>
</protein>
<dbReference type="SUPFAM" id="SSF56112">
    <property type="entry name" value="Protein kinase-like (PK-like)"/>
    <property type="match status" value="1"/>
</dbReference>
<sequence length="321" mass="35544">MNFKFPQFRRVPLSTLIPHATGDAINLMESMLAYNPSKRPTAQQSLRQPYFQVGGPNMRVTSLKREAASEHINARSIYPTIKNTLTLNMLPQSLNQHDYEVLLGNPAANSVLAPNNSVLAPNNSVLSHPSNNPNTNHTNLLNNSNNMNSNHQNNMNSNANHFKSNSHLNSNSNNPNNSNINPTNNQPKISNQLSLQQSQEFQFITNNLQSELHHDTDLMETNLNKENTPAWLNSSTTEMVNGGPWHAATDVNPVWYPGKHSEPSNGGPAWYKGTDIGGGGPTWYPNSNVATETNGKKYSAKTHYLTMSRYVAGQSTNLNNM</sequence>
<dbReference type="InterPro" id="IPR011009">
    <property type="entry name" value="Kinase-like_dom_sf"/>
</dbReference>
<dbReference type="EMBL" id="HBUF01235096">
    <property type="protein sequence ID" value="CAG6674908.1"/>
    <property type="molecule type" value="Transcribed_RNA"/>
</dbReference>
<evidence type="ECO:0000256" key="1">
    <source>
        <dbReference type="SAM" id="MobiDB-lite"/>
    </source>
</evidence>
<reference evidence="2" key="1">
    <citation type="submission" date="2021-05" db="EMBL/GenBank/DDBJ databases">
        <authorList>
            <person name="Alioto T."/>
            <person name="Alioto T."/>
            <person name="Gomez Garrido J."/>
        </authorList>
    </citation>
    <scope>NUCLEOTIDE SEQUENCE</scope>
</reference>
<evidence type="ECO:0000313" key="2">
    <source>
        <dbReference type="EMBL" id="CAG6674908.1"/>
    </source>
</evidence>
<dbReference type="Gene3D" id="1.10.510.10">
    <property type="entry name" value="Transferase(Phosphotransferase) domain 1"/>
    <property type="match status" value="1"/>
</dbReference>
<accession>A0A8D8WW98</accession>
<keyword evidence="2" id="KW-0418">Kinase</keyword>
<organism evidence="2">
    <name type="scientific">Cacopsylla melanoneura</name>
    <dbReference type="NCBI Taxonomy" id="428564"/>
    <lineage>
        <taxon>Eukaryota</taxon>
        <taxon>Metazoa</taxon>
        <taxon>Ecdysozoa</taxon>
        <taxon>Arthropoda</taxon>
        <taxon>Hexapoda</taxon>
        <taxon>Insecta</taxon>
        <taxon>Pterygota</taxon>
        <taxon>Neoptera</taxon>
        <taxon>Paraneoptera</taxon>
        <taxon>Hemiptera</taxon>
        <taxon>Sternorrhyncha</taxon>
        <taxon>Psylloidea</taxon>
        <taxon>Psyllidae</taxon>
        <taxon>Psyllinae</taxon>
        <taxon>Cacopsylla</taxon>
    </lineage>
</organism>
<keyword evidence="2" id="KW-0808">Transferase</keyword>